<dbReference type="PANTHER" id="PTHR30576">
    <property type="entry name" value="COLANIC BIOSYNTHESIS UDP-GLUCOSE LIPID CARRIER TRANSFERASE"/>
    <property type="match status" value="1"/>
</dbReference>
<dbReference type="GO" id="GO:0016780">
    <property type="term" value="F:phosphotransferase activity, for other substituted phosphate groups"/>
    <property type="evidence" value="ECO:0007669"/>
    <property type="project" value="TreeGrafter"/>
</dbReference>
<gene>
    <name evidence="5" type="ORF">SAMN02745129_1744</name>
</gene>
<dbReference type="SUPFAM" id="SSF53448">
    <property type="entry name" value="Nucleotide-diphospho-sugar transferases"/>
    <property type="match status" value="1"/>
</dbReference>
<name>A0A1M5RTK0_9GAMM</name>
<dbReference type="STRING" id="299255.SAMN02745129_1744"/>
<evidence type="ECO:0000256" key="1">
    <source>
        <dbReference type="ARBA" id="ARBA00006464"/>
    </source>
</evidence>
<dbReference type="Pfam" id="PF02397">
    <property type="entry name" value="Bac_transf"/>
    <property type="match status" value="1"/>
</dbReference>
<sequence length="587" mass="66258">MLTAIACVICLSLVVYQHLGFPWLLQRWQRRHSVEPLPPEPEQWPSIELVMPAYNEAEQIEAKLINLALLDYPQERLTITVICDGCSDDTPLRAQRRLARLGEQAGHIRLQVMAENQGKVAVLNQALAQSQAEILALTDVSALVSLDALKVAARRFEDAELGVVCGHYHLLNPGSEGEQRYWQYQRRVKQGEAALGAPMGAHGAFYLMRRRWVNPLPADSINDDFLLPMALVQAGHSSCYESRINALELEQASDGQDRQRRRRIGAGNLQQLLRLYPLMHPRFGGIALAFFSGKALRVMMPLLMMATLLLSTLMASQGPLWLVLWLGQLMAYSLALLPRLAPLVAWPNSVNSLNYLVEGHLANLAGMAQYLGLPSLPRGHWRFALVLKLKRGMDLLLSALLLVLTLPLWPLIALAIGLSSPGPILYRQRRVGRMTDSHTELFEMVKLRTMVVDAERHGAVWAGKRDPRITPIGNFLRKTRLDELPQLLNVLKGDMSLVGPRPERPEFYAKLEQAIPFYRERTFGLRPGITGLAQVNQGYDTCIEDVRRKVGFDHRYALSLFSLRSWLWMELQVIFRTVWVMVMGRGQ</sequence>
<keyword evidence="2" id="KW-1133">Transmembrane helix</keyword>
<organism evidence="5 6">
    <name type="scientific">Ferrimonas marina</name>
    <dbReference type="NCBI Taxonomy" id="299255"/>
    <lineage>
        <taxon>Bacteria</taxon>
        <taxon>Pseudomonadati</taxon>
        <taxon>Pseudomonadota</taxon>
        <taxon>Gammaproteobacteria</taxon>
        <taxon>Alteromonadales</taxon>
        <taxon>Ferrimonadaceae</taxon>
        <taxon>Ferrimonas</taxon>
    </lineage>
</organism>
<feature type="transmembrane region" description="Helical" evidence="2">
    <location>
        <begin position="394"/>
        <end position="418"/>
    </location>
</feature>
<dbReference type="InterPro" id="IPR001173">
    <property type="entry name" value="Glyco_trans_2-like"/>
</dbReference>
<proteinExistence type="inferred from homology"/>
<dbReference type="InterPro" id="IPR029044">
    <property type="entry name" value="Nucleotide-diphossugar_trans"/>
</dbReference>
<evidence type="ECO:0000313" key="6">
    <source>
        <dbReference type="Proteomes" id="UP000184268"/>
    </source>
</evidence>
<dbReference type="Pfam" id="PF00535">
    <property type="entry name" value="Glycos_transf_2"/>
    <property type="match status" value="1"/>
</dbReference>
<evidence type="ECO:0000259" key="3">
    <source>
        <dbReference type="Pfam" id="PF00535"/>
    </source>
</evidence>
<evidence type="ECO:0000259" key="4">
    <source>
        <dbReference type="Pfam" id="PF02397"/>
    </source>
</evidence>
<dbReference type="OrthoDB" id="9808602at2"/>
<dbReference type="Proteomes" id="UP000184268">
    <property type="component" value="Unassembled WGS sequence"/>
</dbReference>
<keyword evidence="5" id="KW-0808">Transferase</keyword>
<keyword evidence="6" id="KW-1185">Reference proteome</keyword>
<accession>A0A1M5RTK0</accession>
<dbReference type="AlphaFoldDB" id="A0A1M5RTK0"/>
<evidence type="ECO:0000313" key="5">
    <source>
        <dbReference type="EMBL" id="SHH29520.1"/>
    </source>
</evidence>
<dbReference type="RefSeq" id="WP_067659103.1">
    <property type="nucleotide sequence ID" value="NZ_FQXG01000002.1"/>
</dbReference>
<dbReference type="Gene3D" id="3.90.550.10">
    <property type="entry name" value="Spore Coat Polysaccharide Biosynthesis Protein SpsA, Chain A"/>
    <property type="match status" value="1"/>
</dbReference>
<evidence type="ECO:0000256" key="2">
    <source>
        <dbReference type="SAM" id="Phobius"/>
    </source>
</evidence>
<comment type="similarity">
    <text evidence="1">Belongs to the bacterial sugar transferase family.</text>
</comment>
<keyword evidence="2" id="KW-0472">Membrane</keyword>
<protein>
    <submittedName>
        <fullName evidence="5">Sugar transferase involved in LPS biosynthesis (Colanic, teichoic acid)</fullName>
    </submittedName>
</protein>
<feature type="domain" description="Glycosyltransferase 2-like" evidence="3">
    <location>
        <begin position="49"/>
        <end position="212"/>
    </location>
</feature>
<feature type="domain" description="Bacterial sugar transferase" evidence="4">
    <location>
        <begin position="390"/>
        <end position="582"/>
    </location>
</feature>
<reference evidence="5 6" key="1">
    <citation type="submission" date="2016-11" db="EMBL/GenBank/DDBJ databases">
        <authorList>
            <person name="Jaros S."/>
            <person name="Januszkiewicz K."/>
            <person name="Wedrychowicz H."/>
        </authorList>
    </citation>
    <scope>NUCLEOTIDE SEQUENCE [LARGE SCALE GENOMIC DNA]</scope>
    <source>
        <strain evidence="5 6">DSM 16917</strain>
    </source>
</reference>
<dbReference type="PANTHER" id="PTHR30576:SF0">
    <property type="entry name" value="UNDECAPRENYL-PHOSPHATE N-ACETYLGALACTOSAMINYL 1-PHOSPHATE TRANSFERASE-RELATED"/>
    <property type="match status" value="1"/>
</dbReference>
<dbReference type="InterPro" id="IPR003362">
    <property type="entry name" value="Bact_transf"/>
</dbReference>
<keyword evidence="2" id="KW-0812">Transmembrane</keyword>
<dbReference type="EMBL" id="FQXG01000002">
    <property type="protein sequence ID" value="SHH29520.1"/>
    <property type="molecule type" value="Genomic_DNA"/>
</dbReference>